<protein>
    <recommendedName>
        <fullName evidence="1">Catechol dioxygenase N-terminal domain-containing protein</fullName>
    </recommendedName>
</protein>
<dbReference type="RefSeq" id="WP_163160199.1">
    <property type="nucleotide sequence ID" value="NZ_VKHP01000189.1"/>
</dbReference>
<evidence type="ECO:0000259" key="1">
    <source>
        <dbReference type="Pfam" id="PF04444"/>
    </source>
</evidence>
<dbReference type="EMBL" id="VKHP01000189">
    <property type="protein sequence ID" value="NEV00649.1"/>
    <property type="molecule type" value="Genomic_DNA"/>
</dbReference>
<dbReference type="GO" id="GO:0009712">
    <property type="term" value="P:catechol-containing compound metabolic process"/>
    <property type="evidence" value="ECO:0007669"/>
    <property type="project" value="InterPro"/>
</dbReference>
<name>A0A6P1BQP3_9BRAD</name>
<dbReference type="InterPro" id="IPR007535">
    <property type="entry name" value="Catechol_dOase_N"/>
</dbReference>
<evidence type="ECO:0000313" key="2">
    <source>
        <dbReference type="EMBL" id="NEV00649.1"/>
    </source>
</evidence>
<dbReference type="SUPFAM" id="SSF49482">
    <property type="entry name" value="Aromatic compound dioxygenase"/>
    <property type="match status" value="1"/>
</dbReference>
<dbReference type="GO" id="GO:0018576">
    <property type="term" value="F:catechol 1,2-dioxygenase activity"/>
    <property type="evidence" value="ECO:0007669"/>
    <property type="project" value="InterPro"/>
</dbReference>
<gene>
    <name evidence="2" type="ORF">FNJ47_33785</name>
</gene>
<proteinExistence type="predicted"/>
<accession>A0A6P1BQP3</accession>
<feature type="domain" description="Catechol dioxygenase N-terminal" evidence="1">
    <location>
        <begin position="23"/>
        <end position="91"/>
    </location>
</feature>
<evidence type="ECO:0000313" key="3">
    <source>
        <dbReference type="Proteomes" id="UP000468531"/>
    </source>
</evidence>
<comment type="caution">
    <text evidence="2">The sequence shown here is derived from an EMBL/GenBank/DDBJ whole genome shotgun (WGS) entry which is preliminary data.</text>
</comment>
<dbReference type="Gene3D" id="2.60.130.10">
    <property type="entry name" value="Aromatic compound dioxygenase"/>
    <property type="match status" value="1"/>
</dbReference>
<dbReference type="AlphaFoldDB" id="A0A6P1BQP3"/>
<dbReference type="Pfam" id="PF04444">
    <property type="entry name" value="Dioxygenase_N"/>
    <property type="match status" value="1"/>
</dbReference>
<organism evidence="2 3">
    <name type="scientific">Bradyrhizobium uaiense</name>
    <dbReference type="NCBI Taxonomy" id="2594946"/>
    <lineage>
        <taxon>Bacteria</taxon>
        <taxon>Pseudomonadati</taxon>
        <taxon>Pseudomonadota</taxon>
        <taxon>Alphaproteobacteria</taxon>
        <taxon>Hyphomicrobiales</taxon>
        <taxon>Nitrobacteraceae</taxon>
        <taxon>Bradyrhizobium</taxon>
    </lineage>
</organism>
<dbReference type="GO" id="GO:0005506">
    <property type="term" value="F:iron ion binding"/>
    <property type="evidence" value="ECO:0007669"/>
    <property type="project" value="InterPro"/>
</dbReference>
<dbReference type="Proteomes" id="UP000468531">
    <property type="component" value="Unassembled WGS sequence"/>
</dbReference>
<reference evidence="2 3" key="1">
    <citation type="journal article" date="2020" name="Arch. Microbiol.">
        <title>Bradyrhizobium uaiense sp. nov., a new highly efficient cowpea symbiont.</title>
        <authorList>
            <person name="Cabral Michel D."/>
            <person name="Azarias Guimaraes A."/>
            <person name="Martins da Costa E."/>
            <person name="Soares de Carvalho T."/>
            <person name="Balsanelli E."/>
            <person name="Willems A."/>
            <person name="Maltempi de Souza E."/>
            <person name="de Souza Moreira F.M."/>
        </authorList>
    </citation>
    <scope>NUCLEOTIDE SEQUENCE [LARGE SCALE GENOMIC DNA]</scope>
    <source>
        <strain evidence="2 3">UFLA 03-164</strain>
    </source>
</reference>
<dbReference type="InterPro" id="IPR015889">
    <property type="entry name" value="Intradiol_dOase_core"/>
</dbReference>
<sequence>MTDFTEAGIIDAIIGAFGGTPSPRLKEIVASFARHLRRFVCDVNLKSEEWTCAVGVLTANRISDDTYREFMSLSAGRGLSMLVATLNHHVSGADHKGGTAPDGRVEARECRRVSYDLELSRLTNERAREDAAAEEEEARLSTFERMIGYL</sequence>
<keyword evidence="3" id="KW-1185">Reference proteome</keyword>